<feature type="region of interest" description="Disordered" evidence="2">
    <location>
        <begin position="474"/>
        <end position="578"/>
    </location>
</feature>
<sequence>MTSKLAMLVNTEESMMRFRLLYQIPPSVSLTYCNSDNFPVINRGEILIPIMAIVEGGVRFPLHEFLIDFLQTVNATPSQISVNTFRIIHGNVNEKLVNGLPSTNKGFEKDYLRVGGIWFPGSSLCRSEFGHPDQKRLESARKQGDAELIRRVLSANFCVDERGEPRSAPLLLGYEPQVKSFLEGPTVPRSEAFEILPRAPYIAQPAETEKPEDYPDRIPVGQVYAMAPPINPFEPLEEIPITESESRPIPERVPSPEPAKDQISEEPEQEEELQPRKKKGRNEPPMIPTGGAFLSCLGLGPRPTVRRTSDYNMKKWAGTQPGPAFRHVTKNLIMATQGVMTMEAKFYRLSEKHQKTVAEHEKVMSDTLRAASENLKKLEDEISKKANLMKEAEERARAEETKRSEAEAEVARLQERVRELESECISRLNKAHQEGMREGEQKGMEEGLQKGKALGREGAMGEVATQFQLVYNRLQESDDEGSEEGGVDEEEEEEEEEEGEEGQQGKEGKEGEGKKEDGGEQEEKEVAEGEGRKEEEAEKERKEGEGRKEEEKEKEEGEAIAEGSQLQADDRIEPTWLC</sequence>
<reference evidence="3" key="1">
    <citation type="submission" date="2018-02" db="EMBL/GenBank/DDBJ databases">
        <authorList>
            <person name="Cohen D.B."/>
            <person name="Kent A.D."/>
        </authorList>
    </citation>
    <scope>NUCLEOTIDE SEQUENCE</scope>
</reference>
<protein>
    <submittedName>
        <fullName evidence="3">Uncharacterized protein</fullName>
    </submittedName>
</protein>
<feature type="compositionally biased region" description="Basic and acidic residues" evidence="2">
    <location>
        <begin position="568"/>
        <end position="578"/>
    </location>
</feature>
<accession>A0A2N9FK01</accession>
<gene>
    <name evidence="3" type="ORF">FSB_LOCUS15252</name>
</gene>
<evidence type="ECO:0000256" key="2">
    <source>
        <dbReference type="SAM" id="MobiDB-lite"/>
    </source>
</evidence>
<feature type="compositionally biased region" description="Basic and acidic residues" evidence="2">
    <location>
        <begin position="524"/>
        <end position="557"/>
    </location>
</feature>
<feature type="compositionally biased region" description="Basic and acidic residues" evidence="2">
    <location>
        <begin position="503"/>
        <end position="518"/>
    </location>
</feature>
<dbReference type="AlphaFoldDB" id="A0A2N9FK01"/>
<dbReference type="EMBL" id="OIVN01000916">
    <property type="protein sequence ID" value="SPC87370.1"/>
    <property type="molecule type" value="Genomic_DNA"/>
</dbReference>
<keyword evidence="1" id="KW-0175">Coiled coil</keyword>
<feature type="coiled-coil region" evidence="1">
    <location>
        <begin position="361"/>
        <end position="430"/>
    </location>
</feature>
<name>A0A2N9FK01_FAGSY</name>
<feature type="region of interest" description="Disordered" evidence="2">
    <location>
        <begin position="243"/>
        <end position="306"/>
    </location>
</feature>
<organism evidence="3">
    <name type="scientific">Fagus sylvatica</name>
    <name type="common">Beechnut</name>
    <dbReference type="NCBI Taxonomy" id="28930"/>
    <lineage>
        <taxon>Eukaryota</taxon>
        <taxon>Viridiplantae</taxon>
        <taxon>Streptophyta</taxon>
        <taxon>Embryophyta</taxon>
        <taxon>Tracheophyta</taxon>
        <taxon>Spermatophyta</taxon>
        <taxon>Magnoliopsida</taxon>
        <taxon>eudicotyledons</taxon>
        <taxon>Gunneridae</taxon>
        <taxon>Pentapetalae</taxon>
        <taxon>rosids</taxon>
        <taxon>fabids</taxon>
        <taxon>Fagales</taxon>
        <taxon>Fagaceae</taxon>
        <taxon>Fagus</taxon>
    </lineage>
</organism>
<proteinExistence type="predicted"/>
<evidence type="ECO:0000313" key="3">
    <source>
        <dbReference type="EMBL" id="SPC87370.1"/>
    </source>
</evidence>
<evidence type="ECO:0000256" key="1">
    <source>
        <dbReference type="SAM" id="Coils"/>
    </source>
</evidence>
<feature type="compositionally biased region" description="Acidic residues" evidence="2">
    <location>
        <begin position="477"/>
        <end position="501"/>
    </location>
</feature>